<dbReference type="Gene3D" id="2.20.110.10">
    <property type="entry name" value="Histone H3 K4-specific methyltransferase SET7/9 N-terminal domain"/>
    <property type="match status" value="1"/>
</dbReference>
<dbReference type="EMBL" id="LFQU01000002">
    <property type="protein sequence ID" value="KOO69443.1"/>
    <property type="molecule type" value="Genomic_DNA"/>
</dbReference>
<evidence type="ECO:0000313" key="3">
    <source>
        <dbReference type="Proteomes" id="UP000036951"/>
    </source>
</evidence>
<dbReference type="SMART" id="SM00698">
    <property type="entry name" value="MORN"/>
    <property type="match status" value="3"/>
</dbReference>
<organism evidence="2 3">
    <name type="scientific">Xylanibacter rarus</name>
    <dbReference type="NCBI Taxonomy" id="1676614"/>
    <lineage>
        <taxon>Bacteria</taxon>
        <taxon>Pseudomonadati</taxon>
        <taxon>Bacteroidota</taxon>
        <taxon>Bacteroidia</taxon>
        <taxon>Bacteroidales</taxon>
        <taxon>Prevotellaceae</taxon>
        <taxon>Xylanibacter</taxon>
    </lineage>
</organism>
<evidence type="ECO:0000256" key="1">
    <source>
        <dbReference type="ARBA" id="ARBA00022737"/>
    </source>
</evidence>
<keyword evidence="3" id="KW-1185">Reference proteome</keyword>
<keyword evidence="1" id="KW-0677">Repeat</keyword>
<protein>
    <recommendedName>
        <fullName evidence="4">MORN repeat protein</fullName>
    </recommendedName>
</protein>
<evidence type="ECO:0000313" key="2">
    <source>
        <dbReference type="EMBL" id="KOO69443.1"/>
    </source>
</evidence>
<sequence length="342" mass="37735">MCAAANAQEISDILFGQNNKEDYMGQYNYNGKRKNGFGIERYKNGAVYVGDFVENEISGRGMLISLKKEISNVDGAYVYVGNWREGKKSGRGVCYDASGKVVYNGKFVNDKPSEKSSADSKNRSFVIKDIDNNLYLGEMSGDSQDGFGLTLSESGEIVYGSMKDGVRQGIGMIFYAPDVWEVGRWSEGKFSAFKNSQTANADIASFRASNKEQNRIMREQLFAAAENFAQAGLTVATMVNDIKGGGASSAAGGDEAVDGNVPSGKSRSYYQTMYDKWESKAKETYKDGVRHKASAETPGDFRVVTSEGKLLRTYQRSMEQVRRMAKKEGFNLKVSKYETVSF</sequence>
<comment type="caution">
    <text evidence="2">The sequence shown here is derived from an EMBL/GenBank/DDBJ whole genome shotgun (WGS) entry which is preliminary data.</text>
</comment>
<reference evidence="2 3" key="1">
    <citation type="submission" date="2015-06" db="EMBL/GenBank/DDBJ databases">
        <title>Prevotella sp. 109, sp. nov., a novel member of the family Prevotellaceae isolated from human faeces.</title>
        <authorList>
            <person name="Shkoporov A.N."/>
            <person name="Chaplin A.V."/>
            <person name="Kafarskaia L.I."/>
            <person name="Efimov B.A."/>
        </authorList>
    </citation>
    <scope>NUCLEOTIDE SEQUENCE [LARGE SCALE GENOMIC DNA]</scope>
    <source>
        <strain evidence="2 3">109</strain>
    </source>
</reference>
<gene>
    <name evidence="2" type="ORF">ACU52_01935</name>
</gene>
<proteinExistence type="predicted"/>
<evidence type="ECO:0008006" key="4">
    <source>
        <dbReference type="Google" id="ProtNLM"/>
    </source>
</evidence>
<dbReference type="Proteomes" id="UP000036951">
    <property type="component" value="Unassembled WGS sequence"/>
</dbReference>
<dbReference type="SUPFAM" id="SSF82185">
    <property type="entry name" value="Histone H3 K4-specific methyltransferase SET7/9 N-terminal domain"/>
    <property type="match status" value="2"/>
</dbReference>
<dbReference type="AlphaFoldDB" id="A0A8E1UST9"/>
<name>A0A8E1UST9_9BACT</name>
<dbReference type="PANTHER" id="PTHR23084">
    <property type="entry name" value="PHOSPHATIDYLINOSITOL-4-PHOSPHATE 5-KINASE RELATED"/>
    <property type="match status" value="1"/>
</dbReference>
<dbReference type="Pfam" id="PF02493">
    <property type="entry name" value="MORN"/>
    <property type="match status" value="3"/>
</dbReference>
<accession>A0A8E1UST9</accession>
<dbReference type="InterPro" id="IPR003409">
    <property type="entry name" value="MORN"/>
</dbReference>
<dbReference type="PANTHER" id="PTHR23084:SF263">
    <property type="entry name" value="MORN REPEAT-CONTAINING PROTEIN 1"/>
    <property type="match status" value="1"/>
</dbReference>